<reference evidence="1 2" key="1">
    <citation type="journal article" date="2019" name="Int. J. Syst. Evol. Microbiol.">
        <title>The Global Catalogue of Microorganisms (GCM) 10K type strain sequencing project: providing services to taxonomists for standard genome sequencing and annotation.</title>
        <authorList>
            <consortium name="The Broad Institute Genomics Platform"/>
            <consortium name="The Broad Institute Genome Sequencing Center for Infectious Disease"/>
            <person name="Wu L."/>
            <person name="Ma J."/>
        </authorList>
    </citation>
    <scope>NUCLEOTIDE SEQUENCE [LARGE SCALE GENOMIC DNA]</scope>
    <source>
        <strain evidence="1 2">JCM 6835</strain>
    </source>
</reference>
<keyword evidence="2" id="KW-1185">Reference proteome</keyword>
<dbReference type="EMBL" id="BAAATE010000041">
    <property type="protein sequence ID" value="GAA2695547.1"/>
    <property type="molecule type" value="Genomic_DNA"/>
</dbReference>
<organism evidence="1 2">
    <name type="scientific">Nonomuraea recticatena</name>
    <dbReference type="NCBI Taxonomy" id="46178"/>
    <lineage>
        <taxon>Bacteria</taxon>
        <taxon>Bacillati</taxon>
        <taxon>Actinomycetota</taxon>
        <taxon>Actinomycetes</taxon>
        <taxon>Streptosporangiales</taxon>
        <taxon>Streptosporangiaceae</taxon>
        <taxon>Nonomuraea</taxon>
    </lineage>
</organism>
<comment type="caution">
    <text evidence="1">The sequence shown here is derived from an EMBL/GenBank/DDBJ whole genome shotgun (WGS) entry which is preliminary data.</text>
</comment>
<evidence type="ECO:0000313" key="1">
    <source>
        <dbReference type="EMBL" id="GAA2695547.1"/>
    </source>
</evidence>
<evidence type="ECO:0000313" key="2">
    <source>
        <dbReference type="Proteomes" id="UP001501666"/>
    </source>
</evidence>
<name>A0ABN3T9K0_9ACTN</name>
<proteinExistence type="predicted"/>
<sequence>MCGLRGQCLLHLTGVLRDRHANVEPGATADPESGVTRLTLVHEKPYYSGCEDGVVLLRVAVC</sequence>
<protein>
    <submittedName>
        <fullName evidence="1">Uncharacterized protein</fullName>
    </submittedName>
</protein>
<dbReference type="Proteomes" id="UP001501666">
    <property type="component" value="Unassembled WGS sequence"/>
</dbReference>
<gene>
    <name evidence="1" type="ORF">GCM10010412_088450</name>
</gene>
<accession>A0ABN3T9K0</accession>